<evidence type="ECO:0000313" key="2">
    <source>
        <dbReference type="EMBL" id="RHW41148.1"/>
    </source>
</evidence>
<comment type="caution">
    <text evidence="2">The sequence shown here is derived from an EMBL/GenBank/DDBJ whole genome shotgun (WGS) entry which is preliminary data.</text>
</comment>
<dbReference type="Proteomes" id="UP000284416">
    <property type="component" value="Unassembled WGS sequence"/>
</dbReference>
<proteinExistence type="predicted"/>
<gene>
    <name evidence="2" type="ORF">D1B31_09430</name>
</gene>
<name>A0A417YV85_9BACI</name>
<feature type="signal peptide" evidence="1">
    <location>
        <begin position="1"/>
        <end position="18"/>
    </location>
</feature>
<sequence length="216" mass="23473">MSMMKVLTACLTVFILLAGCGGGDGGKQESKNGSNSASGAETSIQTTTYFPKAQQIKTYKGSGNEFASEVETAFTREGNYLATVSDNGGTRILRIFQLDNKGISIVYEEPEYYDEDAPDIGSLKQAFRPKVILPNPVTLNQRFDDWIVKMVDAAVAVPYGKINKVIVLEKTGEDGSTIQNYWAPGLGIVKKSFYLKDDSGNETVVTTELEKVEAAD</sequence>
<keyword evidence="3" id="KW-1185">Reference proteome</keyword>
<dbReference type="EMBL" id="QWEG01000005">
    <property type="protein sequence ID" value="RHW41148.1"/>
    <property type="molecule type" value="Genomic_DNA"/>
</dbReference>
<feature type="chain" id="PRO_5038447660" evidence="1">
    <location>
        <begin position="19"/>
        <end position="216"/>
    </location>
</feature>
<evidence type="ECO:0000256" key="1">
    <source>
        <dbReference type="SAM" id="SignalP"/>
    </source>
</evidence>
<keyword evidence="1" id="KW-0732">Signal</keyword>
<accession>A0A417YV85</accession>
<reference evidence="2 3" key="1">
    <citation type="journal article" date="2017" name="Int. J. Syst. Evol. Microbiol.">
        <title>Bacillus notoginsengisoli sp. nov., a novel bacterium isolated from the rhizosphere of Panax notoginseng.</title>
        <authorList>
            <person name="Zhang M.Y."/>
            <person name="Cheng J."/>
            <person name="Cai Y."/>
            <person name="Zhang T.Y."/>
            <person name="Wu Y.Y."/>
            <person name="Manikprabhu D."/>
            <person name="Li W.J."/>
            <person name="Zhang Y.X."/>
        </authorList>
    </citation>
    <scope>NUCLEOTIDE SEQUENCE [LARGE SCALE GENOMIC DNA]</scope>
    <source>
        <strain evidence="2 3">JCM 30743</strain>
    </source>
</reference>
<dbReference type="AlphaFoldDB" id="A0A417YV85"/>
<dbReference type="PROSITE" id="PS51257">
    <property type="entry name" value="PROKAR_LIPOPROTEIN"/>
    <property type="match status" value="1"/>
</dbReference>
<organism evidence="2 3">
    <name type="scientific">Neobacillus notoginsengisoli</name>
    <dbReference type="NCBI Taxonomy" id="1578198"/>
    <lineage>
        <taxon>Bacteria</taxon>
        <taxon>Bacillati</taxon>
        <taxon>Bacillota</taxon>
        <taxon>Bacilli</taxon>
        <taxon>Bacillales</taxon>
        <taxon>Bacillaceae</taxon>
        <taxon>Neobacillus</taxon>
    </lineage>
</organism>
<evidence type="ECO:0000313" key="3">
    <source>
        <dbReference type="Proteomes" id="UP000284416"/>
    </source>
</evidence>
<protein>
    <submittedName>
        <fullName evidence="2">Uncharacterized protein</fullName>
    </submittedName>
</protein>